<evidence type="ECO:0000313" key="2">
    <source>
        <dbReference type="EMBL" id="SBS72504.1"/>
    </source>
</evidence>
<proteinExistence type="predicted"/>
<keyword evidence="1" id="KW-0472">Membrane</keyword>
<name>A0A1Y5P1E7_9MYCO</name>
<protein>
    <submittedName>
        <fullName evidence="2">Uncharacterized protein</fullName>
    </submittedName>
</protein>
<keyword evidence="1" id="KW-1133">Transmembrane helix</keyword>
<evidence type="ECO:0000256" key="1">
    <source>
        <dbReference type="SAM" id="Phobius"/>
    </source>
</evidence>
<sequence>MTDTAADQGEAGSFAGYAVPAGSYRARNERGPGYFLTLGIWVVVLVTVMMALSVVATRIASTPTTYHCPPDCGRPPNGLPVATNPRFFAPDGSFSVSYPASGTAYDVTTEPNGVRAELNVGDGGTLRLFSEPARGRDARQVAADLLGEMFPDAEKAYELPNAILGYEPGYGEVADDWPKGTPTDAEHLRIIIVVAVKNDLALVAGAVGPFRQFGPDDGPGPPSPANLDIAKDMGKYVNSFMWRGDPPR</sequence>
<keyword evidence="1" id="KW-0812">Transmembrane</keyword>
<feature type="transmembrane region" description="Helical" evidence="1">
    <location>
        <begin position="34"/>
        <end position="56"/>
    </location>
</feature>
<accession>A0A1Y5P1E7</accession>
<dbReference type="AlphaFoldDB" id="A0A1Y5P1E7"/>
<dbReference type="EMBL" id="FLQS01000006">
    <property type="protein sequence ID" value="SBS72504.1"/>
    <property type="molecule type" value="Genomic_DNA"/>
</dbReference>
<gene>
    <name evidence="2" type="ORF">MHPYR_140029</name>
</gene>
<organism evidence="2">
    <name type="scientific">uncultured Mycobacterium sp</name>
    <dbReference type="NCBI Taxonomy" id="171292"/>
    <lineage>
        <taxon>Bacteria</taxon>
        <taxon>Bacillati</taxon>
        <taxon>Actinomycetota</taxon>
        <taxon>Actinomycetes</taxon>
        <taxon>Mycobacteriales</taxon>
        <taxon>Mycobacteriaceae</taxon>
        <taxon>Mycobacterium</taxon>
        <taxon>environmental samples</taxon>
    </lineage>
</organism>
<reference evidence="2" key="1">
    <citation type="submission" date="2016-03" db="EMBL/GenBank/DDBJ databases">
        <authorList>
            <person name="Ploux O."/>
        </authorList>
    </citation>
    <scope>NUCLEOTIDE SEQUENCE</scope>
    <source>
        <strain evidence="2">UC10</strain>
    </source>
</reference>